<keyword evidence="1" id="KW-0812">Transmembrane</keyword>
<feature type="transmembrane region" description="Helical" evidence="1">
    <location>
        <begin position="6"/>
        <end position="35"/>
    </location>
</feature>
<accession>A0A224Y6D4</accession>
<keyword evidence="1" id="KW-0472">Membrane</keyword>
<reference evidence="2" key="1">
    <citation type="journal article" date="2018" name="PLoS Negl. Trop. Dis.">
        <title>An insight into the salivary gland and fat body transcriptome of Panstrongylus lignarius (Hemiptera: Heteroptera), the main vector of Chagas disease in Peru.</title>
        <authorList>
            <person name="Nevoa J.C."/>
            <person name="Mendes M.T."/>
            <person name="da Silva M.V."/>
            <person name="Soares S.C."/>
            <person name="Oliveira C.J.F."/>
            <person name="Ribeiro J.M.C."/>
        </authorList>
    </citation>
    <scope>NUCLEOTIDE SEQUENCE</scope>
</reference>
<evidence type="ECO:0000313" key="2">
    <source>
        <dbReference type="EMBL" id="JAW16293.1"/>
    </source>
</evidence>
<protein>
    <submittedName>
        <fullName evidence="2">Putative secreted protein</fullName>
    </submittedName>
</protein>
<proteinExistence type="predicted"/>
<name>A0A224Y6D4_9HEMI</name>
<keyword evidence="1" id="KW-1133">Transmembrane helix</keyword>
<dbReference type="AlphaFoldDB" id="A0A224Y6D4"/>
<evidence type="ECO:0000256" key="1">
    <source>
        <dbReference type="SAM" id="Phobius"/>
    </source>
</evidence>
<dbReference type="EMBL" id="GFTR01000133">
    <property type="protein sequence ID" value="JAW16293.1"/>
    <property type="molecule type" value="Transcribed_RNA"/>
</dbReference>
<sequence>MMHNLFVYFCLVPFTSPFYVTLVVWMYVIIMYNGFKESPIKSKPLHYLRDFFCVFLYDLYRYLYQRVV</sequence>
<organism evidence="2">
    <name type="scientific">Panstrongylus lignarius</name>
    <dbReference type="NCBI Taxonomy" id="156445"/>
    <lineage>
        <taxon>Eukaryota</taxon>
        <taxon>Metazoa</taxon>
        <taxon>Ecdysozoa</taxon>
        <taxon>Arthropoda</taxon>
        <taxon>Hexapoda</taxon>
        <taxon>Insecta</taxon>
        <taxon>Pterygota</taxon>
        <taxon>Neoptera</taxon>
        <taxon>Paraneoptera</taxon>
        <taxon>Hemiptera</taxon>
        <taxon>Heteroptera</taxon>
        <taxon>Panheteroptera</taxon>
        <taxon>Cimicomorpha</taxon>
        <taxon>Reduviidae</taxon>
        <taxon>Triatominae</taxon>
        <taxon>Panstrongylus</taxon>
    </lineage>
</organism>